<dbReference type="UniPathway" id="UPA00078"/>
<dbReference type="Pfam" id="PF13500">
    <property type="entry name" value="AAA_26"/>
    <property type="match status" value="1"/>
</dbReference>
<accession>E6PHB9</accession>
<dbReference type="AlphaFoldDB" id="E6PHB9"/>
<dbReference type="InterPro" id="IPR027417">
    <property type="entry name" value="P-loop_NTPase"/>
</dbReference>
<sequence>MNALRIFVTGTDTGVGKTRATATLARALASLGRPPHILKAVQTGLPPGVPGDAAEAGALAGLEAAELDRYALPADPFSAALAAGIAPPRAADLVRAIDRYPGDVLVEGAGGLLVPLNAEETLADLAVAARLRLVLVVGLRLGCMNHALLTLEAAARRDLAVLGAILVACDESPGEGYLADVERVLQGKTKILGILPHESPSASAVERDAAALRAHLAPFL</sequence>
<dbReference type="SUPFAM" id="SSF52540">
    <property type="entry name" value="P-loop containing nucleoside triphosphate hydrolases"/>
    <property type="match status" value="1"/>
</dbReference>
<protein>
    <submittedName>
        <fullName evidence="1">Dethiobiotin synthetase (Dethiobiotin synthase) (DTB synthetase) (DTBS)</fullName>
        <ecNumber evidence="1">6.3.3.3</ecNumber>
    </submittedName>
</protein>
<dbReference type="NCBIfam" id="TIGR00347">
    <property type="entry name" value="bioD"/>
    <property type="match status" value="1"/>
</dbReference>
<dbReference type="EC" id="6.3.3.3" evidence="1"/>
<dbReference type="GO" id="GO:0009102">
    <property type="term" value="P:biotin biosynthetic process"/>
    <property type="evidence" value="ECO:0007669"/>
    <property type="project" value="UniProtKB-UniPathway"/>
</dbReference>
<dbReference type="PIRSF" id="PIRSF006755">
    <property type="entry name" value="DTB_synth"/>
    <property type="match status" value="1"/>
</dbReference>
<comment type="caution">
    <text evidence="1">The sequence shown here is derived from an EMBL/GenBank/DDBJ whole genome shotgun (WGS) entry which is preliminary data.</text>
</comment>
<evidence type="ECO:0000313" key="1">
    <source>
        <dbReference type="EMBL" id="CBH75857.1"/>
    </source>
</evidence>
<dbReference type="CDD" id="cd03109">
    <property type="entry name" value="DTBS"/>
    <property type="match status" value="1"/>
</dbReference>
<dbReference type="PANTHER" id="PTHR43210">
    <property type="entry name" value="DETHIOBIOTIN SYNTHETASE"/>
    <property type="match status" value="1"/>
</dbReference>
<gene>
    <name evidence="1" type="primary">bioD</name>
    <name evidence="1" type="ORF">CARN1_1255</name>
</gene>
<keyword evidence="1" id="KW-0436">Ligase</keyword>
<proteinExistence type="inferred from homology"/>
<dbReference type="EMBL" id="CABL01000016">
    <property type="protein sequence ID" value="CBH75857.1"/>
    <property type="molecule type" value="Genomic_DNA"/>
</dbReference>
<dbReference type="PANTHER" id="PTHR43210:SF5">
    <property type="entry name" value="DETHIOBIOTIN SYNTHETASE"/>
    <property type="match status" value="1"/>
</dbReference>
<dbReference type="GO" id="GO:0004141">
    <property type="term" value="F:dethiobiotin synthase activity"/>
    <property type="evidence" value="ECO:0007669"/>
    <property type="project" value="UniProtKB-EC"/>
</dbReference>
<dbReference type="GO" id="GO:0005829">
    <property type="term" value="C:cytosol"/>
    <property type="evidence" value="ECO:0007669"/>
    <property type="project" value="TreeGrafter"/>
</dbReference>
<dbReference type="GO" id="GO:0000287">
    <property type="term" value="F:magnesium ion binding"/>
    <property type="evidence" value="ECO:0007669"/>
    <property type="project" value="InterPro"/>
</dbReference>
<dbReference type="Gene3D" id="3.40.50.300">
    <property type="entry name" value="P-loop containing nucleotide triphosphate hydrolases"/>
    <property type="match status" value="1"/>
</dbReference>
<name>E6PHB9_9ZZZZ</name>
<reference evidence="1" key="1">
    <citation type="submission" date="2009-10" db="EMBL/GenBank/DDBJ databases">
        <title>Diversity of trophic interactions inside an arsenic-rich microbial ecosystem.</title>
        <authorList>
            <person name="Bertin P.N."/>
            <person name="Heinrich-Salmeron A."/>
            <person name="Pelletier E."/>
            <person name="Goulhen-Chollet F."/>
            <person name="Arsene-Ploetze F."/>
            <person name="Gallien S."/>
            <person name="Calteau A."/>
            <person name="Vallenet D."/>
            <person name="Casiot C."/>
            <person name="Chane-Woon-Ming B."/>
            <person name="Giloteaux L."/>
            <person name="Barakat M."/>
            <person name="Bonnefoy V."/>
            <person name="Bruneel O."/>
            <person name="Chandler M."/>
            <person name="Cleiss J."/>
            <person name="Duran R."/>
            <person name="Elbaz-Poulichet F."/>
            <person name="Fonknechten N."/>
            <person name="Lauga B."/>
            <person name="Mornico D."/>
            <person name="Ortet P."/>
            <person name="Schaeffer C."/>
            <person name="Siguier P."/>
            <person name="Alexander Thil Smith A."/>
            <person name="Van Dorsselaer A."/>
            <person name="Weissenbach J."/>
            <person name="Medigue C."/>
            <person name="Le Paslier D."/>
        </authorList>
    </citation>
    <scope>NUCLEOTIDE SEQUENCE</scope>
</reference>
<dbReference type="HAMAP" id="MF_00336">
    <property type="entry name" value="BioD"/>
    <property type="match status" value="1"/>
</dbReference>
<dbReference type="InterPro" id="IPR004472">
    <property type="entry name" value="DTB_synth_BioD"/>
</dbReference>
<organism evidence="1">
    <name type="scientific">mine drainage metagenome</name>
    <dbReference type="NCBI Taxonomy" id="410659"/>
    <lineage>
        <taxon>unclassified sequences</taxon>
        <taxon>metagenomes</taxon>
        <taxon>ecological metagenomes</taxon>
    </lineage>
</organism>
<dbReference type="GO" id="GO:0005524">
    <property type="term" value="F:ATP binding"/>
    <property type="evidence" value="ECO:0007669"/>
    <property type="project" value="InterPro"/>
</dbReference>